<feature type="transmembrane region" description="Helical" evidence="1">
    <location>
        <begin position="63"/>
        <end position="81"/>
    </location>
</feature>
<dbReference type="AlphaFoldDB" id="A0AA39JYK6"/>
<accession>A0AA39JYK6</accession>
<evidence type="ECO:0000256" key="1">
    <source>
        <dbReference type="SAM" id="Phobius"/>
    </source>
</evidence>
<organism evidence="2 3">
    <name type="scientific">Armillaria borealis</name>
    <dbReference type="NCBI Taxonomy" id="47425"/>
    <lineage>
        <taxon>Eukaryota</taxon>
        <taxon>Fungi</taxon>
        <taxon>Dikarya</taxon>
        <taxon>Basidiomycota</taxon>
        <taxon>Agaricomycotina</taxon>
        <taxon>Agaricomycetes</taxon>
        <taxon>Agaricomycetidae</taxon>
        <taxon>Agaricales</taxon>
        <taxon>Marasmiineae</taxon>
        <taxon>Physalacriaceae</taxon>
        <taxon>Armillaria</taxon>
    </lineage>
</organism>
<keyword evidence="1" id="KW-1133">Transmembrane helix</keyword>
<reference evidence="2" key="1">
    <citation type="submission" date="2023-06" db="EMBL/GenBank/DDBJ databases">
        <authorList>
            <consortium name="Lawrence Berkeley National Laboratory"/>
            <person name="Ahrendt S."/>
            <person name="Sahu N."/>
            <person name="Indic B."/>
            <person name="Wong-Bajracharya J."/>
            <person name="Merenyi Z."/>
            <person name="Ke H.-M."/>
            <person name="Monk M."/>
            <person name="Kocsube S."/>
            <person name="Drula E."/>
            <person name="Lipzen A."/>
            <person name="Balint B."/>
            <person name="Henrissat B."/>
            <person name="Andreopoulos B."/>
            <person name="Martin F.M."/>
            <person name="Harder C.B."/>
            <person name="Rigling D."/>
            <person name="Ford K.L."/>
            <person name="Foster G.D."/>
            <person name="Pangilinan J."/>
            <person name="Papanicolaou A."/>
            <person name="Barry K."/>
            <person name="LaButti K."/>
            <person name="Viragh M."/>
            <person name="Koriabine M."/>
            <person name="Yan M."/>
            <person name="Riley R."/>
            <person name="Champramary S."/>
            <person name="Plett K.L."/>
            <person name="Tsai I.J."/>
            <person name="Slot J."/>
            <person name="Sipos G."/>
            <person name="Plett J."/>
            <person name="Nagy L.G."/>
            <person name="Grigoriev I.V."/>
        </authorList>
    </citation>
    <scope>NUCLEOTIDE SEQUENCE</scope>
    <source>
        <strain evidence="2">FPL87.14</strain>
    </source>
</reference>
<evidence type="ECO:0000313" key="2">
    <source>
        <dbReference type="EMBL" id="KAK0449859.1"/>
    </source>
</evidence>
<gene>
    <name evidence="2" type="ORF">EV421DRAFT_1777304</name>
</gene>
<evidence type="ECO:0000313" key="3">
    <source>
        <dbReference type="Proteomes" id="UP001175226"/>
    </source>
</evidence>
<protein>
    <submittedName>
        <fullName evidence="2">Uncharacterized protein</fullName>
    </submittedName>
</protein>
<dbReference type="Proteomes" id="UP001175226">
    <property type="component" value="Unassembled WGS sequence"/>
</dbReference>
<keyword evidence="1" id="KW-0472">Membrane</keyword>
<comment type="caution">
    <text evidence="2">The sequence shown here is derived from an EMBL/GenBank/DDBJ whole genome shotgun (WGS) entry which is preliminary data.</text>
</comment>
<sequence>MIKGLTWVNEKSFLRRYCVAITLSFVTSVFLSSPHDLTAASAINYPRILILYPRVLVFYPHPLSSILCSFILCSSILLNPYKSLPQTFITSIPHSRQIFYERIFYLLLQEP</sequence>
<keyword evidence="1" id="KW-0812">Transmembrane</keyword>
<proteinExistence type="predicted"/>
<keyword evidence="3" id="KW-1185">Reference proteome</keyword>
<name>A0AA39JYK6_9AGAR</name>
<dbReference type="EMBL" id="JAUEPT010000007">
    <property type="protein sequence ID" value="KAK0449859.1"/>
    <property type="molecule type" value="Genomic_DNA"/>
</dbReference>